<dbReference type="InterPro" id="IPR014014">
    <property type="entry name" value="RNA_helicase_DEAD_Q_motif"/>
</dbReference>
<organism evidence="14 15">
    <name type="scientific">Archangium lansingense</name>
    <dbReference type="NCBI Taxonomy" id="2995310"/>
    <lineage>
        <taxon>Bacteria</taxon>
        <taxon>Pseudomonadati</taxon>
        <taxon>Myxococcota</taxon>
        <taxon>Myxococcia</taxon>
        <taxon>Myxococcales</taxon>
        <taxon>Cystobacterineae</taxon>
        <taxon>Archangiaceae</taxon>
        <taxon>Archangium</taxon>
    </lineage>
</organism>
<evidence type="ECO:0000256" key="7">
    <source>
        <dbReference type="ARBA" id="ARBA00038437"/>
    </source>
</evidence>
<dbReference type="Pfam" id="PF25399">
    <property type="entry name" value="DeaD_dimer"/>
    <property type="match status" value="1"/>
</dbReference>
<keyword evidence="3 9" id="KW-0378">Hydrolase</keyword>
<feature type="compositionally biased region" description="Low complexity" evidence="10">
    <location>
        <begin position="471"/>
        <end position="485"/>
    </location>
</feature>
<feature type="region of interest" description="Disordered" evidence="10">
    <location>
        <begin position="450"/>
        <end position="501"/>
    </location>
</feature>
<feature type="domain" description="Helicase C-terminal" evidence="12">
    <location>
        <begin position="250"/>
        <end position="395"/>
    </location>
</feature>
<dbReference type="Proteomes" id="UP001207654">
    <property type="component" value="Unassembled WGS sequence"/>
</dbReference>
<dbReference type="PROSITE" id="PS51192">
    <property type="entry name" value="HELICASE_ATP_BIND_1"/>
    <property type="match status" value="1"/>
</dbReference>
<dbReference type="InterPro" id="IPR005580">
    <property type="entry name" value="DbpA/CsdA_RNA-bd_dom"/>
</dbReference>
<dbReference type="PANTHER" id="PTHR47959:SF13">
    <property type="entry name" value="ATP-DEPENDENT RNA HELICASE RHLE"/>
    <property type="match status" value="1"/>
</dbReference>
<keyword evidence="1" id="KW-0963">Cytoplasm</keyword>
<dbReference type="CDD" id="cd00268">
    <property type="entry name" value="DEADc"/>
    <property type="match status" value="1"/>
</dbReference>
<dbReference type="PROSITE" id="PS51194">
    <property type="entry name" value="HELICASE_CTER"/>
    <property type="match status" value="1"/>
</dbReference>
<proteinExistence type="inferred from homology"/>
<dbReference type="Gene3D" id="3.30.70.330">
    <property type="match status" value="1"/>
</dbReference>
<dbReference type="InterPro" id="IPR057325">
    <property type="entry name" value="DeaD_dimer"/>
</dbReference>
<dbReference type="SUPFAM" id="SSF52540">
    <property type="entry name" value="P-loop containing nucleoside triphosphate hydrolases"/>
    <property type="match status" value="1"/>
</dbReference>
<keyword evidence="2 9" id="KW-0547">Nucleotide-binding</keyword>
<dbReference type="SMART" id="SM00490">
    <property type="entry name" value="HELICc"/>
    <property type="match status" value="1"/>
</dbReference>
<evidence type="ECO:0000256" key="6">
    <source>
        <dbReference type="ARBA" id="ARBA00023016"/>
    </source>
</evidence>
<evidence type="ECO:0000259" key="12">
    <source>
        <dbReference type="PROSITE" id="PS51194"/>
    </source>
</evidence>
<dbReference type="InterPro" id="IPR027417">
    <property type="entry name" value="P-loop_NTPase"/>
</dbReference>
<evidence type="ECO:0000313" key="15">
    <source>
        <dbReference type="Proteomes" id="UP001207654"/>
    </source>
</evidence>
<keyword evidence="5 9" id="KW-0067">ATP-binding</keyword>
<dbReference type="SMART" id="SM00487">
    <property type="entry name" value="DEXDc"/>
    <property type="match status" value="1"/>
</dbReference>
<evidence type="ECO:0000256" key="2">
    <source>
        <dbReference type="ARBA" id="ARBA00022741"/>
    </source>
</evidence>
<dbReference type="InterPro" id="IPR012677">
    <property type="entry name" value="Nucleotide-bd_a/b_plait_sf"/>
</dbReference>
<feature type="domain" description="Helicase ATP-binding" evidence="11">
    <location>
        <begin position="47"/>
        <end position="220"/>
    </location>
</feature>
<evidence type="ECO:0000256" key="3">
    <source>
        <dbReference type="ARBA" id="ARBA00022801"/>
    </source>
</evidence>
<dbReference type="InterPro" id="IPR050079">
    <property type="entry name" value="DEAD_box_RNA_helicase"/>
</dbReference>
<feature type="short sequence motif" description="Q motif" evidence="8">
    <location>
        <begin position="16"/>
        <end position="44"/>
    </location>
</feature>
<protein>
    <submittedName>
        <fullName evidence="14">DEAD/DEAH box helicase</fullName>
    </submittedName>
</protein>
<keyword evidence="15" id="KW-1185">Reference proteome</keyword>
<comment type="similarity">
    <text evidence="7 9">Belongs to the DEAD box helicase family.</text>
</comment>
<dbReference type="GO" id="GO:0004386">
    <property type="term" value="F:helicase activity"/>
    <property type="evidence" value="ECO:0007669"/>
    <property type="project" value="UniProtKB-KW"/>
</dbReference>
<reference evidence="14 15" key="1">
    <citation type="submission" date="2022-11" db="EMBL/GenBank/DDBJ databases">
        <title>Minimal conservation of predation-associated metabolite biosynthetic gene clusters underscores biosynthetic potential of Myxococcota including descriptions for ten novel species: Archangium lansinium sp. nov., Myxococcus landrumus sp. nov., Nannocystis bai.</title>
        <authorList>
            <person name="Ahearne A."/>
            <person name="Stevens C."/>
            <person name="Phillips K."/>
        </authorList>
    </citation>
    <scope>NUCLEOTIDE SEQUENCE [LARGE SCALE GENOMIC DNA]</scope>
    <source>
        <strain evidence="14 15">MIWBW</strain>
    </source>
</reference>
<dbReference type="EMBL" id="JAPNKA010000001">
    <property type="protein sequence ID" value="MCY1077448.1"/>
    <property type="molecule type" value="Genomic_DNA"/>
</dbReference>
<dbReference type="InterPro" id="IPR014001">
    <property type="entry name" value="Helicase_ATP-bd"/>
</dbReference>
<dbReference type="CDD" id="cd18787">
    <property type="entry name" value="SF2_C_DEAD"/>
    <property type="match status" value="1"/>
</dbReference>
<feature type="domain" description="DEAD-box RNA helicase Q" evidence="13">
    <location>
        <begin position="16"/>
        <end position="44"/>
    </location>
</feature>
<dbReference type="Gene3D" id="3.40.50.300">
    <property type="entry name" value="P-loop containing nucleotide triphosphate hydrolases"/>
    <property type="match status" value="2"/>
</dbReference>
<name>A0ABT4A725_9BACT</name>
<dbReference type="Pfam" id="PF03880">
    <property type="entry name" value="DbpA"/>
    <property type="match status" value="1"/>
</dbReference>
<dbReference type="Pfam" id="PF00270">
    <property type="entry name" value="DEAD"/>
    <property type="match status" value="1"/>
</dbReference>
<comment type="caution">
    <text evidence="14">The sequence shown here is derived from an EMBL/GenBank/DDBJ whole genome shotgun (WGS) entry which is preliminary data.</text>
</comment>
<dbReference type="RefSeq" id="WP_267536279.1">
    <property type="nucleotide sequence ID" value="NZ_JAPNKA010000001.1"/>
</dbReference>
<dbReference type="Pfam" id="PF00271">
    <property type="entry name" value="Helicase_C"/>
    <property type="match status" value="1"/>
</dbReference>
<dbReference type="CDD" id="cd12252">
    <property type="entry name" value="RRM_DbpA"/>
    <property type="match status" value="1"/>
</dbReference>
<evidence type="ECO:0000256" key="5">
    <source>
        <dbReference type="ARBA" id="ARBA00022840"/>
    </source>
</evidence>
<evidence type="ECO:0000259" key="11">
    <source>
        <dbReference type="PROSITE" id="PS51192"/>
    </source>
</evidence>
<keyword evidence="6" id="KW-0346">Stress response</keyword>
<gene>
    <name evidence="14" type="ORF">OV287_23545</name>
</gene>
<evidence type="ECO:0000256" key="10">
    <source>
        <dbReference type="SAM" id="MobiDB-lite"/>
    </source>
</evidence>
<evidence type="ECO:0000256" key="8">
    <source>
        <dbReference type="PROSITE-ProRule" id="PRU00552"/>
    </source>
</evidence>
<dbReference type="InterPro" id="IPR000629">
    <property type="entry name" value="RNA-helicase_DEAD-box_CS"/>
</dbReference>
<dbReference type="InterPro" id="IPR001650">
    <property type="entry name" value="Helicase_C-like"/>
</dbReference>
<sequence length="582" mass="62658">MVQARPIVSTPTENIPTFEQLGLGPALVEALSGLGYEEPTPIQRAALPPLLAGKDLLGIAATGTGKTAAFSLPLLQNLTPGKLDPYSTSALVLVPTRELAMQVAEAIHRYGQKLGVTVLPLYGGQPIGQQLRVLKRGVDVIVATPGRALDHLKRQSLLLDSVRTVVLDEADEMLDMGFAEDLEAILEATPEEHQTALFSATLPPRIASIAERHLQAPVHVRIAKEKVAPGTGPRVRQTAYIVPRAFKAATLGRVLDVEAPTAAIVFCRTRTEVDELTVSLNGRGWRAQALHGGMDQAQRDRVLKQFKTHAVELLIATDVAARGLDIEKLSHVVNYDVPNAPEAYVHRIGRTGRAGREGVAITLAEPREHRLLRNIEKLTGQRIEVATVPTVADLRARRLELVRASLREALVAGELDSYRTVVENLASEFDLVDVAAAAVKLIHDAQVEGHDEAEEDIPAMPQPSERPPKPGKNARAAARAGVGERPGPKAPRGDKRRAGPSQDFDMARLFIGVGRHAGVRPADLVGAIAGEAGVEGRRIGAIEIGDNYSLVEVPEPLADQIVAALRQATLRGKKVQVRRDRA</sequence>
<evidence type="ECO:0000256" key="4">
    <source>
        <dbReference type="ARBA" id="ARBA00022806"/>
    </source>
</evidence>
<evidence type="ECO:0000313" key="14">
    <source>
        <dbReference type="EMBL" id="MCY1077448.1"/>
    </source>
</evidence>
<accession>A0ABT4A725</accession>
<dbReference type="PROSITE" id="PS00039">
    <property type="entry name" value="DEAD_ATP_HELICASE"/>
    <property type="match status" value="1"/>
</dbReference>
<evidence type="ECO:0000256" key="1">
    <source>
        <dbReference type="ARBA" id="ARBA00022490"/>
    </source>
</evidence>
<dbReference type="PANTHER" id="PTHR47959">
    <property type="entry name" value="ATP-DEPENDENT RNA HELICASE RHLE-RELATED"/>
    <property type="match status" value="1"/>
</dbReference>
<dbReference type="InterPro" id="IPR044742">
    <property type="entry name" value="DEAD/DEAH_RhlB"/>
</dbReference>
<evidence type="ECO:0000256" key="9">
    <source>
        <dbReference type="RuleBase" id="RU000492"/>
    </source>
</evidence>
<keyword evidence="4 9" id="KW-0347">Helicase</keyword>
<evidence type="ECO:0000259" key="13">
    <source>
        <dbReference type="PROSITE" id="PS51195"/>
    </source>
</evidence>
<dbReference type="InterPro" id="IPR011545">
    <property type="entry name" value="DEAD/DEAH_box_helicase_dom"/>
</dbReference>
<dbReference type="PROSITE" id="PS51195">
    <property type="entry name" value="Q_MOTIF"/>
    <property type="match status" value="1"/>
</dbReference>